<keyword evidence="3" id="KW-1185">Reference proteome</keyword>
<feature type="region of interest" description="Disordered" evidence="1">
    <location>
        <begin position="1"/>
        <end position="113"/>
    </location>
</feature>
<evidence type="ECO:0000313" key="2">
    <source>
        <dbReference type="EMBL" id="MBL0394306.1"/>
    </source>
</evidence>
<protein>
    <submittedName>
        <fullName evidence="2">Uncharacterized protein</fullName>
    </submittedName>
</protein>
<sequence>MASGLDTTTGAPGADPALDEPQETSLRDDLDAAFQQHATDEVDDAPGRTRDELGRFAKTGEGEAPAKAPGGPQAAPQQPGRAIAPAGAPGAPQAPAAPELKAPASWTPTAREKWGTVDPELRAEIHRREGEAQRVLQESAGLRQFAQAFDSIVRPYEMFIRSENSDPLRAVQSLMNTAAELRVGTPQSKVNIVANIVRQHGIDLQMLDSALAQMLGVTDDGQAPQQQPLRDPRVDQILAYQQQQQYAQQQQLAEREAWEDNELRKSLASFAQTHEFYADVADTMADLIDAATRRGQAVDMEKIYARACQLDEQVSTILAQRAGLAQPTRNQQRGAPGPSQAVLRAKRAAVSVNGSPSPEGATVPKNDSIRSAIEAAFDAHAE</sequence>
<proteinExistence type="predicted"/>
<comment type="caution">
    <text evidence="2">The sequence shown here is derived from an EMBL/GenBank/DDBJ whole genome shotgun (WGS) entry which is preliminary data.</text>
</comment>
<gene>
    <name evidence="2" type="ORF">JJ685_24415</name>
</gene>
<dbReference type="AlphaFoldDB" id="A0A937CVD6"/>
<dbReference type="RefSeq" id="WP_201676983.1">
    <property type="nucleotide sequence ID" value="NZ_JAEQNE010000008.1"/>
</dbReference>
<organism evidence="2 3">
    <name type="scientific">Ramlibacter monticola</name>
    <dbReference type="NCBI Taxonomy" id="1926872"/>
    <lineage>
        <taxon>Bacteria</taxon>
        <taxon>Pseudomonadati</taxon>
        <taxon>Pseudomonadota</taxon>
        <taxon>Betaproteobacteria</taxon>
        <taxon>Burkholderiales</taxon>
        <taxon>Comamonadaceae</taxon>
        <taxon>Ramlibacter</taxon>
    </lineage>
</organism>
<evidence type="ECO:0000256" key="1">
    <source>
        <dbReference type="SAM" id="MobiDB-lite"/>
    </source>
</evidence>
<accession>A0A937CVD6</accession>
<feature type="compositionally biased region" description="Polar residues" evidence="1">
    <location>
        <begin position="1"/>
        <end position="10"/>
    </location>
</feature>
<feature type="compositionally biased region" description="Basic and acidic residues" evidence="1">
    <location>
        <begin position="45"/>
        <end position="61"/>
    </location>
</feature>
<dbReference type="Proteomes" id="UP000599109">
    <property type="component" value="Unassembled WGS sequence"/>
</dbReference>
<name>A0A937CVD6_9BURK</name>
<reference evidence="2 3" key="1">
    <citation type="journal article" date="2017" name="Int. J. Syst. Evol. Microbiol.">
        <title>Ramlibacter monticola sp. nov., isolated from forest soil.</title>
        <authorList>
            <person name="Chaudhary D.K."/>
            <person name="Kim J."/>
        </authorList>
    </citation>
    <scope>NUCLEOTIDE SEQUENCE [LARGE SCALE GENOMIC DNA]</scope>
    <source>
        <strain evidence="2 3">KACC 19175</strain>
    </source>
</reference>
<feature type="region of interest" description="Disordered" evidence="1">
    <location>
        <begin position="325"/>
        <end position="369"/>
    </location>
</feature>
<dbReference type="EMBL" id="JAEQNE010000008">
    <property type="protein sequence ID" value="MBL0394306.1"/>
    <property type="molecule type" value="Genomic_DNA"/>
</dbReference>
<feature type="compositionally biased region" description="Low complexity" evidence="1">
    <location>
        <begin position="65"/>
        <end position="98"/>
    </location>
</feature>
<evidence type="ECO:0000313" key="3">
    <source>
        <dbReference type="Proteomes" id="UP000599109"/>
    </source>
</evidence>